<evidence type="ECO:0000259" key="1">
    <source>
        <dbReference type="Pfam" id="PF01636"/>
    </source>
</evidence>
<accession>A0A7X8TLK9</accession>
<dbReference type="Gene3D" id="3.90.1200.10">
    <property type="match status" value="1"/>
</dbReference>
<protein>
    <submittedName>
        <fullName evidence="2">Phosphotransferase</fullName>
    </submittedName>
</protein>
<keyword evidence="3" id="KW-1185">Reference proteome</keyword>
<proteinExistence type="predicted"/>
<reference evidence="2 3" key="1">
    <citation type="submission" date="2020-04" db="EMBL/GenBank/DDBJ databases">
        <title>Nesterenkonia sp. nov., isolated from marine sediment.</title>
        <authorList>
            <person name="Zhang G."/>
        </authorList>
    </citation>
    <scope>NUCLEOTIDE SEQUENCE [LARGE SCALE GENOMIC DNA]</scope>
    <source>
        <strain evidence="2 3">MY13</strain>
    </source>
</reference>
<feature type="domain" description="Aminoglycoside phosphotransferase" evidence="1">
    <location>
        <begin position="248"/>
        <end position="329"/>
    </location>
</feature>
<dbReference type="InterPro" id="IPR002575">
    <property type="entry name" value="Aminoglycoside_PTrfase"/>
</dbReference>
<gene>
    <name evidence="2" type="ORF">HGQ17_12695</name>
</gene>
<dbReference type="GO" id="GO:0016740">
    <property type="term" value="F:transferase activity"/>
    <property type="evidence" value="ECO:0007669"/>
    <property type="project" value="UniProtKB-KW"/>
</dbReference>
<name>A0A7X8TLK9_9MICC</name>
<dbReference type="Proteomes" id="UP000523139">
    <property type="component" value="Unassembled WGS sequence"/>
</dbReference>
<comment type="caution">
    <text evidence="2">The sequence shown here is derived from an EMBL/GenBank/DDBJ whole genome shotgun (WGS) entry which is preliminary data.</text>
</comment>
<keyword evidence="2" id="KW-0808">Transferase</keyword>
<evidence type="ECO:0000313" key="2">
    <source>
        <dbReference type="EMBL" id="NLS10834.1"/>
    </source>
</evidence>
<dbReference type="SUPFAM" id="SSF56112">
    <property type="entry name" value="Protein kinase-like (PK-like)"/>
    <property type="match status" value="1"/>
</dbReference>
<sequence length="405" mass="43584">MNYAAEQFLRSEQMGPLLAAAVRSTGLHLRSWSLERVYSRPHSATSARFGVDASGHPVTLIASTRPLTDTQRDQLGAVRCESPLAVLHIWAHPTDPELPGLQVVEDQEALSSRLSELMAVDLEVDQLQMLVLRPLRRAVYRVRLKSALGYRTVYLKIVRPHKVAELLDRHAGCDLTPATADLGDGIILLDEARGAPLTELLYHPVSPNPGITVEPEVILSALEGLNDKALLLPPRQAPAQRLEGFSAPLIAAGADAGVLEELIRDISAQLDEEPGERVAVHGDFHPANLFLSRDGRGVEALIDADTVGPGHRADDLAMMLAHLLALPSFDAEGYRGVADLVARLWARLVADGEAGDLPARTAGALISLAPGARSAEQLDFYLATAQRLVAIGDISAAQHTPGQRM</sequence>
<evidence type="ECO:0000313" key="3">
    <source>
        <dbReference type="Proteomes" id="UP000523139"/>
    </source>
</evidence>
<dbReference type="EMBL" id="JABAHY010000016">
    <property type="protein sequence ID" value="NLS10834.1"/>
    <property type="molecule type" value="Genomic_DNA"/>
</dbReference>
<dbReference type="InterPro" id="IPR011009">
    <property type="entry name" value="Kinase-like_dom_sf"/>
</dbReference>
<organism evidence="2 3">
    <name type="scientific">Nesterenkonia sedimenti</name>
    <dbReference type="NCBI Taxonomy" id="1463632"/>
    <lineage>
        <taxon>Bacteria</taxon>
        <taxon>Bacillati</taxon>
        <taxon>Actinomycetota</taxon>
        <taxon>Actinomycetes</taxon>
        <taxon>Micrococcales</taxon>
        <taxon>Micrococcaceae</taxon>
        <taxon>Nesterenkonia</taxon>
    </lineage>
</organism>
<dbReference type="AlphaFoldDB" id="A0A7X8TLK9"/>
<dbReference type="RefSeq" id="WP_168888324.1">
    <property type="nucleotide sequence ID" value="NZ_JABAHY010000016.1"/>
</dbReference>
<dbReference type="Pfam" id="PF01636">
    <property type="entry name" value="APH"/>
    <property type="match status" value="1"/>
</dbReference>